<sequence>DQPVFEKFEKAVLAARAERNLTYRVYRSGKPITLKTIGQSQLACEIPGYVSGWNIRVAAVTRVPRGTKKNRTPLWPGRVPPQAPVVRYRIGPEAKPAPLPRGRALAVISPRRAGKSYYAVTACIDGREAVTALGAGNSLSAPVEETACRFPVGIYQRTNTARSSTNEIFNTWMGEPFNNTPSQAELAIHRWNKLSYGDRDNPVALWLFTNSYSGGTTADLGEMYYGARRHIKGALRLTVTSPGVWQGWNECIGTLKGYDQGVARPYPQLRVLAAARWGISRPDLFVDPERVYFRSQFGVWALRHADIFAVVMSNGYANMSVGKLVQKYAHLWGPNPAASKNAQGVDYWEFMNYAKWVRENPTVELPYWVCAEEYGMYPSHTVGDFGFMPWPEIIHAMASTKRAFTATWNTNGPGLTRGLYGILPRIKLHQSLPAFTNCSRDANPGDGDWNDADKNGAMNVYQMWEPETIVDEPGKWEITLYARKDCPGGELLTDVTPRRCQKFKATAGQKFTWALTPLKGGKTIQRGTAAADKWGLVTVEKIKLTGEKCRLSLRR</sequence>
<accession>A0A0F9EAE1</accession>
<protein>
    <submittedName>
        <fullName evidence="1">Uncharacterized protein</fullName>
    </submittedName>
</protein>
<feature type="non-terminal residue" evidence="1">
    <location>
        <position position="1"/>
    </location>
</feature>
<evidence type="ECO:0000313" key="1">
    <source>
        <dbReference type="EMBL" id="KKL70934.1"/>
    </source>
</evidence>
<organism evidence="1">
    <name type="scientific">marine sediment metagenome</name>
    <dbReference type="NCBI Taxonomy" id="412755"/>
    <lineage>
        <taxon>unclassified sequences</taxon>
        <taxon>metagenomes</taxon>
        <taxon>ecological metagenomes</taxon>
    </lineage>
</organism>
<name>A0A0F9EAE1_9ZZZZ</name>
<dbReference type="EMBL" id="LAZR01025744">
    <property type="protein sequence ID" value="KKL70934.1"/>
    <property type="molecule type" value="Genomic_DNA"/>
</dbReference>
<dbReference type="AlphaFoldDB" id="A0A0F9EAE1"/>
<reference evidence="1" key="1">
    <citation type="journal article" date="2015" name="Nature">
        <title>Complex archaea that bridge the gap between prokaryotes and eukaryotes.</title>
        <authorList>
            <person name="Spang A."/>
            <person name="Saw J.H."/>
            <person name="Jorgensen S.L."/>
            <person name="Zaremba-Niedzwiedzka K."/>
            <person name="Martijn J."/>
            <person name="Lind A.E."/>
            <person name="van Eijk R."/>
            <person name="Schleper C."/>
            <person name="Guy L."/>
            <person name="Ettema T.J."/>
        </authorList>
    </citation>
    <scope>NUCLEOTIDE SEQUENCE</scope>
</reference>
<gene>
    <name evidence="1" type="ORF">LCGC14_2099940</name>
</gene>
<comment type="caution">
    <text evidence="1">The sequence shown here is derived from an EMBL/GenBank/DDBJ whole genome shotgun (WGS) entry which is preliminary data.</text>
</comment>
<proteinExistence type="predicted"/>